<comment type="catalytic activity">
    <reaction evidence="7">
        <text>L-threonyl-[protein] + ATP = O-phospho-L-threonyl-[protein] + ADP + H(+)</text>
        <dbReference type="Rhea" id="RHEA:46608"/>
        <dbReference type="Rhea" id="RHEA-COMP:11060"/>
        <dbReference type="Rhea" id="RHEA-COMP:11605"/>
        <dbReference type="ChEBI" id="CHEBI:15378"/>
        <dbReference type="ChEBI" id="CHEBI:30013"/>
        <dbReference type="ChEBI" id="CHEBI:30616"/>
        <dbReference type="ChEBI" id="CHEBI:61977"/>
        <dbReference type="ChEBI" id="CHEBI:456216"/>
        <dbReference type="EC" id="2.7.11.1"/>
    </reaction>
</comment>
<evidence type="ECO:0000313" key="13">
    <source>
        <dbReference type="EMBL" id="KAJ8601466.1"/>
    </source>
</evidence>
<evidence type="ECO:0000256" key="9">
    <source>
        <dbReference type="PROSITE-ProRule" id="PRU10141"/>
    </source>
</evidence>
<keyword evidence="4 9" id="KW-0547">Nucleotide-binding</keyword>
<dbReference type="PROSITE" id="PS50011">
    <property type="entry name" value="PROTEIN_KINASE_DOM"/>
    <property type="match status" value="1"/>
</dbReference>
<feature type="region of interest" description="Disordered" evidence="11">
    <location>
        <begin position="43"/>
        <end position="97"/>
    </location>
</feature>
<keyword evidence="3" id="KW-0808">Transferase</keyword>
<evidence type="ECO:0000256" key="10">
    <source>
        <dbReference type="RuleBase" id="RU000304"/>
    </source>
</evidence>
<comment type="catalytic activity">
    <reaction evidence="8">
        <text>L-seryl-[protein] + ATP = O-phospho-L-seryl-[protein] + ADP + H(+)</text>
        <dbReference type="Rhea" id="RHEA:17989"/>
        <dbReference type="Rhea" id="RHEA-COMP:9863"/>
        <dbReference type="Rhea" id="RHEA-COMP:11604"/>
        <dbReference type="ChEBI" id="CHEBI:15378"/>
        <dbReference type="ChEBI" id="CHEBI:29999"/>
        <dbReference type="ChEBI" id="CHEBI:30616"/>
        <dbReference type="ChEBI" id="CHEBI:83421"/>
        <dbReference type="ChEBI" id="CHEBI:456216"/>
        <dbReference type="EC" id="2.7.11.1"/>
    </reaction>
</comment>
<dbReference type="PROSITE" id="PS00108">
    <property type="entry name" value="PROTEIN_KINASE_ST"/>
    <property type="match status" value="1"/>
</dbReference>
<dbReference type="SMART" id="SM00220">
    <property type="entry name" value="S_TKc"/>
    <property type="match status" value="1"/>
</dbReference>
<dbReference type="EC" id="2.7.11.1" evidence="1"/>
<keyword evidence="2 10" id="KW-0723">Serine/threonine-protein kinase</keyword>
<feature type="region of interest" description="Disordered" evidence="11">
    <location>
        <begin position="142"/>
        <end position="168"/>
    </location>
</feature>
<evidence type="ECO:0000256" key="7">
    <source>
        <dbReference type="ARBA" id="ARBA00047899"/>
    </source>
</evidence>
<comment type="caution">
    <text evidence="13">The sequence shown here is derived from an EMBL/GenBank/DDBJ whole genome shotgun (WGS) entry which is preliminary data.</text>
</comment>
<accession>A0AAD7UAV8</accession>
<organism evidence="13 14">
    <name type="scientific">Chrysophaeum taylorii</name>
    <dbReference type="NCBI Taxonomy" id="2483200"/>
    <lineage>
        <taxon>Eukaryota</taxon>
        <taxon>Sar</taxon>
        <taxon>Stramenopiles</taxon>
        <taxon>Ochrophyta</taxon>
        <taxon>Pelagophyceae</taxon>
        <taxon>Pelagomonadales</taxon>
        <taxon>Pelagomonadaceae</taxon>
        <taxon>Chrysophaeum</taxon>
    </lineage>
</organism>
<reference evidence="13" key="1">
    <citation type="submission" date="2023-01" db="EMBL/GenBank/DDBJ databases">
        <title>Metagenome sequencing of chrysophaentin producing Chrysophaeum taylorii.</title>
        <authorList>
            <person name="Davison J."/>
            <person name="Bewley C."/>
        </authorList>
    </citation>
    <scope>NUCLEOTIDE SEQUENCE</scope>
    <source>
        <strain evidence="13">NIES-1699</strain>
    </source>
</reference>
<evidence type="ECO:0000256" key="2">
    <source>
        <dbReference type="ARBA" id="ARBA00022527"/>
    </source>
</evidence>
<protein>
    <recommendedName>
        <fullName evidence="1">non-specific serine/threonine protein kinase</fullName>
        <ecNumber evidence="1">2.7.11.1</ecNumber>
    </recommendedName>
</protein>
<sequence>MTILDTMLEKTLCSCLWADIKEDEETIVVPTVAPKNKIDALPSTKTEATIEEDQARFEPPSPTSVVEQWASESEAAPRGGEVPALDDDDDDDDEEEEWVVEPYEAPPAPEEEEFAAVACAALEPPAPAMGSPTVRVATRTELDSRLSESETNAPAPKEESQVIALPPPPPMGSPTMSVAREEVAPATDLDARLGTTQQLLGSGTFGTVSLTSFDRKMLVAVKRHRGGCEEAMTLLMLKHPHIVRLVDFAPGILVMEFGGRSLHDVLLTDEELPVSVLEDLASALSYIHSNRIAHCDLKPGNILVDYQKRVRICDLGEAQFGRLNKQARGTPGFWAPEVIRCRRNGTPYDPRPADCWSLGLVFVCIVTFNPDPWAPFQMDDDDDDDRLDTYIGDGQIRPLLPADSPFYDMFTSLDAPFSHLFSVDPLHRPTSAQIAAALSHALGR</sequence>
<dbReference type="GO" id="GO:0004674">
    <property type="term" value="F:protein serine/threonine kinase activity"/>
    <property type="evidence" value="ECO:0007669"/>
    <property type="project" value="UniProtKB-KW"/>
</dbReference>
<dbReference type="CDD" id="cd14014">
    <property type="entry name" value="STKc_PknB_like"/>
    <property type="match status" value="1"/>
</dbReference>
<dbReference type="PANTHER" id="PTHR24343:SF558">
    <property type="entry name" value="PROTEIN KINASE DOMAIN-CONTAINING PROTEIN"/>
    <property type="match status" value="1"/>
</dbReference>
<dbReference type="Gene3D" id="1.10.510.10">
    <property type="entry name" value="Transferase(Phosphotransferase) domain 1"/>
    <property type="match status" value="1"/>
</dbReference>
<feature type="binding site" evidence="9">
    <location>
        <position position="222"/>
    </location>
    <ligand>
        <name>ATP</name>
        <dbReference type="ChEBI" id="CHEBI:30616"/>
    </ligand>
</feature>
<dbReference type="Proteomes" id="UP001230188">
    <property type="component" value="Unassembled WGS sequence"/>
</dbReference>
<feature type="compositionally biased region" description="Acidic residues" evidence="11">
    <location>
        <begin position="84"/>
        <end position="97"/>
    </location>
</feature>
<evidence type="ECO:0000313" key="14">
    <source>
        <dbReference type="Proteomes" id="UP001230188"/>
    </source>
</evidence>
<dbReference type="InterPro" id="IPR008271">
    <property type="entry name" value="Ser/Thr_kinase_AS"/>
</dbReference>
<evidence type="ECO:0000256" key="3">
    <source>
        <dbReference type="ARBA" id="ARBA00022679"/>
    </source>
</evidence>
<proteinExistence type="inferred from homology"/>
<evidence type="ECO:0000256" key="5">
    <source>
        <dbReference type="ARBA" id="ARBA00022777"/>
    </source>
</evidence>
<dbReference type="InterPro" id="IPR011009">
    <property type="entry name" value="Kinase-like_dom_sf"/>
</dbReference>
<name>A0AAD7UAV8_9STRA</name>
<keyword evidence="6 9" id="KW-0067">ATP-binding</keyword>
<keyword evidence="5" id="KW-0418">Kinase</keyword>
<dbReference type="AlphaFoldDB" id="A0AAD7UAV8"/>
<evidence type="ECO:0000256" key="4">
    <source>
        <dbReference type="ARBA" id="ARBA00022741"/>
    </source>
</evidence>
<evidence type="ECO:0000259" key="12">
    <source>
        <dbReference type="PROSITE" id="PS50011"/>
    </source>
</evidence>
<dbReference type="Pfam" id="PF00069">
    <property type="entry name" value="Pkinase"/>
    <property type="match status" value="1"/>
</dbReference>
<dbReference type="EMBL" id="JAQMWT010000428">
    <property type="protein sequence ID" value="KAJ8601466.1"/>
    <property type="molecule type" value="Genomic_DNA"/>
</dbReference>
<evidence type="ECO:0000256" key="8">
    <source>
        <dbReference type="ARBA" id="ARBA00048679"/>
    </source>
</evidence>
<comment type="similarity">
    <text evidence="10">Belongs to the protein kinase superfamily.</text>
</comment>
<keyword evidence="14" id="KW-1185">Reference proteome</keyword>
<feature type="domain" description="Protein kinase" evidence="12">
    <location>
        <begin position="194"/>
        <end position="443"/>
    </location>
</feature>
<dbReference type="SUPFAM" id="SSF56112">
    <property type="entry name" value="Protein kinase-like (PK-like)"/>
    <property type="match status" value="1"/>
</dbReference>
<dbReference type="InterPro" id="IPR017441">
    <property type="entry name" value="Protein_kinase_ATP_BS"/>
</dbReference>
<gene>
    <name evidence="13" type="ORF">CTAYLR_005708</name>
</gene>
<evidence type="ECO:0000256" key="6">
    <source>
        <dbReference type="ARBA" id="ARBA00022840"/>
    </source>
</evidence>
<dbReference type="PROSITE" id="PS00107">
    <property type="entry name" value="PROTEIN_KINASE_ATP"/>
    <property type="match status" value="1"/>
</dbReference>
<evidence type="ECO:0000256" key="11">
    <source>
        <dbReference type="SAM" id="MobiDB-lite"/>
    </source>
</evidence>
<dbReference type="GO" id="GO:0005524">
    <property type="term" value="F:ATP binding"/>
    <property type="evidence" value="ECO:0007669"/>
    <property type="project" value="UniProtKB-UniRule"/>
</dbReference>
<evidence type="ECO:0000256" key="1">
    <source>
        <dbReference type="ARBA" id="ARBA00012513"/>
    </source>
</evidence>
<dbReference type="PANTHER" id="PTHR24343">
    <property type="entry name" value="SERINE/THREONINE KINASE"/>
    <property type="match status" value="1"/>
</dbReference>
<dbReference type="InterPro" id="IPR000719">
    <property type="entry name" value="Prot_kinase_dom"/>
</dbReference>
<dbReference type="Gene3D" id="3.30.200.20">
    <property type="entry name" value="Phosphorylase Kinase, domain 1"/>
    <property type="match status" value="1"/>
</dbReference>